<feature type="transmembrane region" description="Helical" evidence="7">
    <location>
        <begin position="156"/>
        <end position="179"/>
    </location>
</feature>
<feature type="transmembrane region" description="Helical" evidence="7">
    <location>
        <begin position="303"/>
        <end position="321"/>
    </location>
</feature>
<keyword evidence="3 7" id="KW-0812">Transmembrane</keyword>
<evidence type="ECO:0000256" key="2">
    <source>
        <dbReference type="ARBA" id="ARBA00022475"/>
    </source>
</evidence>
<keyword evidence="5 7" id="KW-0472">Membrane</keyword>
<evidence type="ECO:0000313" key="9">
    <source>
        <dbReference type="Proteomes" id="UP001189429"/>
    </source>
</evidence>
<sequence length="623" mass="65534">MSRLGPAASAELQPPLGDEDAVGTPLASVGGSPTAAVPVASEVSAAFAGIFPANVSYRQTIDERTRGAVEADDPLNWLWAAIGAMQEMSIPLILGIVVALVYANVAPESYKYWLMEGVPWDETADCHDCGGPSTGGHHGGPGHATTKQFVLSDCPVFGHALSLHFVANDIIMVLFFGLASKEITEAMLPGGSLNPLRKAANPLAATLGGAICPVAMGPADFMLLKVLKGLGGFPESELTELSRGWGIVTATDISLAWLTARLVFSGGHPAIDYLLLLAVADDAIGLVIIAVFYPDPNHPSEPIWLLLTGAGVFIAFLLRRWHFRIKRERHQSWVPYVFLAGSLSWAGLMKAHLHPALALVPIVPFMPGPPAEQLESLNKEGVAELDSAVRARIISDLSEANRTVSQDSVTDALQAHHVAGRGREIAAGLHAGIVGHRVDPALRVQEFDDEGEQHAHASTLDDFEHSVKVYVDFGMFLFAVTNAGVPIEGLGGMSVLVLLSLALGKFTGIFLFGKLAAKVGFPMPLGVGNRHLLMVALIGGIGLTVALFVADVAFEGKLQSDAKLGAVLSGLLAPIAVAIGRCARLSGQQDIELTAAEQVQETLAQCHAEGDDSEDSSSSDDGA</sequence>
<feature type="transmembrane region" description="Helical" evidence="7">
    <location>
        <begin position="493"/>
        <end position="512"/>
    </location>
</feature>
<keyword evidence="2" id="KW-1003">Cell membrane</keyword>
<dbReference type="Pfam" id="PF06965">
    <property type="entry name" value="Na_H_antiport_1"/>
    <property type="match status" value="1"/>
</dbReference>
<dbReference type="InterPro" id="IPR023171">
    <property type="entry name" value="Na/H_antiporter_dom_sf"/>
</dbReference>
<feature type="transmembrane region" description="Helical" evidence="7">
    <location>
        <begin position="244"/>
        <end position="264"/>
    </location>
</feature>
<evidence type="ECO:0000256" key="3">
    <source>
        <dbReference type="ARBA" id="ARBA00022692"/>
    </source>
</evidence>
<name>A0ABN9SEI5_9DINO</name>
<comment type="subcellular location">
    <subcellularLocation>
        <location evidence="1">Cell inner membrane</location>
        <topology evidence="1">Multi-pass membrane protein</topology>
    </subcellularLocation>
</comment>
<dbReference type="Proteomes" id="UP001189429">
    <property type="component" value="Unassembled WGS sequence"/>
</dbReference>
<dbReference type="PANTHER" id="PTHR30341">
    <property type="entry name" value="SODIUM ION/PROTON ANTIPORTER NHAA-RELATED"/>
    <property type="match status" value="1"/>
</dbReference>
<organism evidence="8 9">
    <name type="scientific">Prorocentrum cordatum</name>
    <dbReference type="NCBI Taxonomy" id="2364126"/>
    <lineage>
        <taxon>Eukaryota</taxon>
        <taxon>Sar</taxon>
        <taxon>Alveolata</taxon>
        <taxon>Dinophyceae</taxon>
        <taxon>Prorocentrales</taxon>
        <taxon>Prorocentraceae</taxon>
        <taxon>Prorocentrum</taxon>
    </lineage>
</organism>
<evidence type="ECO:0000256" key="6">
    <source>
        <dbReference type="SAM" id="MobiDB-lite"/>
    </source>
</evidence>
<evidence type="ECO:0000256" key="1">
    <source>
        <dbReference type="ARBA" id="ARBA00004429"/>
    </source>
</evidence>
<evidence type="ECO:0000256" key="7">
    <source>
        <dbReference type="SAM" id="Phobius"/>
    </source>
</evidence>
<feature type="transmembrane region" description="Helical" evidence="7">
    <location>
        <begin position="562"/>
        <end position="580"/>
    </location>
</feature>
<feature type="transmembrane region" description="Helical" evidence="7">
    <location>
        <begin position="532"/>
        <end position="550"/>
    </location>
</feature>
<reference evidence="8" key="1">
    <citation type="submission" date="2023-10" db="EMBL/GenBank/DDBJ databases">
        <authorList>
            <person name="Chen Y."/>
            <person name="Shah S."/>
            <person name="Dougan E. K."/>
            <person name="Thang M."/>
            <person name="Chan C."/>
        </authorList>
    </citation>
    <scope>NUCLEOTIDE SEQUENCE [LARGE SCALE GENOMIC DNA]</scope>
</reference>
<feature type="transmembrane region" description="Helical" evidence="7">
    <location>
        <begin position="88"/>
        <end position="105"/>
    </location>
</feature>
<protein>
    <recommendedName>
        <fullName evidence="10">Sodium/hydrogen exchanger</fullName>
    </recommendedName>
</protein>
<proteinExistence type="predicted"/>
<gene>
    <name evidence="8" type="ORF">PCOR1329_LOCUS27559</name>
</gene>
<dbReference type="EMBL" id="CAUYUJ010010001">
    <property type="protein sequence ID" value="CAK0828304.1"/>
    <property type="molecule type" value="Genomic_DNA"/>
</dbReference>
<dbReference type="PANTHER" id="PTHR30341:SF0">
    <property type="entry name" value="NA(+)_H(+) ANTIPORTER NHAA"/>
    <property type="match status" value="1"/>
</dbReference>
<keyword evidence="9" id="KW-1185">Reference proteome</keyword>
<feature type="region of interest" description="Disordered" evidence="6">
    <location>
        <begin position="1"/>
        <end position="27"/>
    </location>
</feature>
<accession>A0ABN9SEI5</accession>
<evidence type="ECO:0000256" key="5">
    <source>
        <dbReference type="ARBA" id="ARBA00023136"/>
    </source>
</evidence>
<keyword evidence="4 7" id="KW-1133">Transmembrane helix</keyword>
<evidence type="ECO:0000256" key="4">
    <source>
        <dbReference type="ARBA" id="ARBA00022989"/>
    </source>
</evidence>
<feature type="transmembrane region" description="Helical" evidence="7">
    <location>
        <begin position="200"/>
        <end position="224"/>
    </location>
</feature>
<comment type="caution">
    <text evidence="8">The sequence shown here is derived from an EMBL/GenBank/DDBJ whole genome shotgun (WGS) entry which is preliminary data.</text>
</comment>
<dbReference type="Gene3D" id="1.20.1530.10">
    <property type="entry name" value="Na+/H+ antiporter like domain"/>
    <property type="match status" value="1"/>
</dbReference>
<evidence type="ECO:0000313" key="8">
    <source>
        <dbReference type="EMBL" id="CAK0828304.1"/>
    </source>
</evidence>
<dbReference type="InterPro" id="IPR004670">
    <property type="entry name" value="NhaA"/>
</dbReference>
<evidence type="ECO:0008006" key="10">
    <source>
        <dbReference type="Google" id="ProtNLM"/>
    </source>
</evidence>
<feature type="transmembrane region" description="Helical" evidence="7">
    <location>
        <begin position="271"/>
        <end position="291"/>
    </location>
</feature>